<evidence type="ECO:0000256" key="4">
    <source>
        <dbReference type="ARBA" id="ARBA00036217"/>
    </source>
</evidence>
<protein>
    <recommendedName>
        <fullName evidence="5">oligo-1,6-glucosidase</fullName>
        <ecNumber evidence="5">3.2.1.10</ecNumber>
    </recommendedName>
</protein>
<accession>A0ABS5P097</accession>
<dbReference type="EC" id="3.2.1.10" evidence="5"/>
<dbReference type="InterPro" id="IPR013780">
    <property type="entry name" value="Glyco_hydro_b"/>
</dbReference>
<evidence type="ECO:0000313" key="8">
    <source>
        <dbReference type="Proteomes" id="UP000681027"/>
    </source>
</evidence>
<organism evidence="7 8">
    <name type="scientific">Cytobacillus citreus</name>
    <dbReference type="NCBI Taxonomy" id="2833586"/>
    <lineage>
        <taxon>Bacteria</taxon>
        <taxon>Bacillati</taxon>
        <taxon>Bacillota</taxon>
        <taxon>Bacilli</taxon>
        <taxon>Bacillales</taxon>
        <taxon>Bacillaceae</taxon>
        <taxon>Cytobacillus</taxon>
    </lineage>
</organism>
<gene>
    <name evidence="7" type="ORF">KHA94_23555</name>
</gene>
<evidence type="ECO:0000256" key="1">
    <source>
        <dbReference type="ARBA" id="ARBA00008061"/>
    </source>
</evidence>
<comment type="caution">
    <text evidence="7">The sequence shown here is derived from an EMBL/GenBank/DDBJ whole genome shotgun (WGS) entry which is preliminary data.</text>
</comment>
<evidence type="ECO:0000256" key="2">
    <source>
        <dbReference type="ARBA" id="ARBA00022801"/>
    </source>
</evidence>
<dbReference type="PANTHER" id="PTHR10357:SF184">
    <property type="entry name" value="OLIGO-1,6-GLUCOSIDASE 1"/>
    <property type="match status" value="1"/>
</dbReference>
<dbReference type="NCBIfam" id="NF008183">
    <property type="entry name" value="PRK10933.1"/>
    <property type="match status" value="1"/>
</dbReference>
<dbReference type="Gene3D" id="2.60.40.1180">
    <property type="entry name" value="Golgi alpha-mannosidase II"/>
    <property type="match status" value="1"/>
</dbReference>
<evidence type="ECO:0000256" key="5">
    <source>
        <dbReference type="ARBA" id="ARBA00038939"/>
    </source>
</evidence>
<dbReference type="InterPro" id="IPR017853">
    <property type="entry name" value="GH"/>
</dbReference>
<keyword evidence="3" id="KW-0326">Glycosidase</keyword>
<evidence type="ECO:0000313" key="7">
    <source>
        <dbReference type="EMBL" id="MBS4193088.1"/>
    </source>
</evidence>
<dbReference type="SUPFAM" id="SSF51445">
    <property type="entry name" value="(Trans)glycosidases"/>
    <property type="match status" value="1"/>
</dbReference>
<evidence type="ECO:0000259" key="6">
    <source>
        <dbReference type="SMART" id="SM00642"/>
    </source>
</evidence>
<dbReference type="Gene3D" id="3.20.20.80">
    <property type="entry name" value="Glycosidases"/>
    <property type="match status" value="1"/>
</dbReference>
<feature type="domain" description="Glycosyl hydrolase family 13 catalytic" evidence="6">
    <location>
        <begin position="16"/>
        <end position="422"/>
    </location>
</feature>
<dbReference type="SUPFAM" id="SSF51011">
    <property type="entry name" value="Glycosyl hydrolase domain"/>
    <property type="match status" value="1"/>
</dbReference>
<reference evidence="7 8" key="1">
    <citation type="submission" date="2021-05" db="EMBL/GenBank/DDBJ databases">
        <title>Novel Bacillus species.</title>
        <authorList>
            <person name="Liu G."/>
        </authorList>
    </citation>
    <scope>NUCLEOTIDE SEQUENCE [LARGE SCALE GENOMIC DNA]</scope>
    <source>
        <strain evidence="7 8">FJAT-49705</strain>
    </source>
</reference>
<evidence type="ECO:0000256" key="3">
    <source>
        <dbReference type="ARBA" id="ARBA00023295"/>
    </source>
</evidence>
<name>A0ABS5P097_9BACI</name>
<comment type="catalytic activity">
    <reaction evidence="4">
        <text>Hydrolysis of (1-&gt;6)-alpha-D-glucosidic linkages in some oligosaccharides produced from starch and glycogen by alpha-amylase, and in isomaltose.</text>
        <dbReference type="EC" id="3.2.1.10"/>
    </reaction>
</comment>
<dbReference type="PANTHER" id="PTHR10357">
    <property type="entry name" value="ALPHA-AMYLASE FAMILY MEMBER"/>
    <property type="match status" value="1"/>
</dbReference>
<dbReference type="InterPro" id="IPR056300">
    <property type="entry name" value="SusG-like_C"/>
</dbReference>
<dbReference type="Proteomes" id="UP000681027">
    <property type="component" value="Unassembled WGS sequence"/>
</dbReference>
<dbReference type="Gene3D" id="3.90.400.10">
    <property type="entry name" value="Oligo-1,6-glucosidase, Domain 2"/>
    <property type="match status" value="1"/>
</dbReference>
<dbReference type="InterPro" id="IPR045857">
    <property type="entry name" value="O16G_dom_2"/>
</dbReference>
<keyword evidence="2" id="KW-0378">Hydrolase</keyword>
<dbReference type="RefSeq" id="WP_213104527.1">
    <property type="nucleotide sequence ID" value="NZ_JAGYPM010000008.1"/>
</dbReference>
<keyword evidence="8" id="KW-1185">Reference proteome</keyword>
<dbReference type="EMBL" id="JAGYPM010000008">
    <property type="protein sequence ID" value="MBS4193088.1"/>
    <property type="molecule type" value="Genomic_DNA"/>
</dbReference>
<dbReference type="CDD" id="cd11333">
    <property type="entry name" value="AmyAc_SI_OligoGlu_DGase"/>
    <property type="match status" value="1"/>
</dbReference>
<comment type="similarity">
    <text evidence="1">Belongs to the glycosyl hydrolase 13 family.</text>
</comment>
<sequence length="565" mass="66245">MVRVKEPWWKRSVVYQIYPRSFMDSNGDGIGDLQGIISKLDYLKKLGVDVIWLSPIYDSPNDDNGYDIRDYRAIMNKFGTMDDFEQLIDEAKQRGIRIVMDLVVNHTSDEHHWFVHSRSSKDSKYRDYYIWRNGDNGKPPNNWGSVFSGSAWEKDEATDSFYLHLFSKKQPDLNWEHEPLRNEIFDVMKYWLDKGIGGFRMDVINFISKEDRLPDGEIHSGQLYGDGSPYFINGPKIHTYLHEMNEKVLQHYDVLTVGEMPGASTEDAQIYTNPSNQEVNMIFTFEHMNLDSGPYEKWDVQPLDLVKLKRNLEKWQHALHHVGWNSLYWNNHDQPRIVSRFGDDEVYRELSAKMLAICLHLLQGTPYIYQGEELGMTNVKFDSIHEYRDIETLNMYKEKCQQGIAHDKIMSGIYAKGRDNARTPMQWTLDGGFTTGTPWIQMNHNTARINADQALADPSSIFYTYQKLIRLRKEFDIITYGSFQLLLPDHPHLFVYKRHTEEEEWLIVTNFSKQTVKMNWNEIGVQNKNGKIMIANYEPHQLDGDIIEVRPYEAFVLSFRKEIAD</sequence>
<dbReference type="InterPro" id="IPR006047">
    <property type="entry name" value="GH13_cat_dom"/>
</dbReference>
<dbReference type="Pfam" id="PF00128">
    <property type="entry name" value="Alpha-amylase"/>
    <property type="match status" value="1"/>
</dbReference>
<dbReference type="Pfam" id="PF23915">
    <property type="entry name" value="SusG_C"/>
    <property type="match status" value="1"/>
</dbReference>
<dbReference type="SMART" id="SM00642">
    <property type="entry name" value="Aamy"/>
    <property type="match status" value="1"/>
</dbReference>
<proteinExistence type="inferred from homology"/>